<dbReference type="AlphaFoldDB" id="V5Z2L9"/>
<evidence type="ECO:0000313" key="2">
    <source>
        <dbReference type="Proteomes" id="UP000018217"/>
    </source>
</evidence>
<protein>
    <submittedName>
        <fullName evidence="1">Uncharacterized protein</fullName>
    </submittedName>
</protein>
<sequence>MHNIIHTLTAAWQHGQVFRHPLAAEQTANRRLDKQGQLGRGK</sequence>
<evidence type="ECO:0000313" key="1">
    <source>
        <dbReference type="EMBL" id="CCG85367.1"/>
    </source>
</evidence>
<organism evidence="1 2">
    <name type="scientific">Erwinia piriflorinigrans CFBP 5888</name>
    <dbReference type="NCBI Taxonomy" id="1161919"/>
    <lineage>
        <taxon>Bacteria</taxon>
        <taxon>Pseudomonadati</taxon>
        <taxon>Pseudomonadota</taxon>
        <taxon>Gammaproteobacteria</taxon>
        <taxon>Enterobacterales</taxon>
        <taxon>Erwiniaceae</taxon>
        <taxon>Erwinia</taxon>
    </lineage>
</organism>
<dbReference type="STRING" id="1161919.EPIR_0002"/>
<dbReference type="Proteomes" id="UP000018217">
    <property type="component" value="Unassembled WGS sequence"/>
</dbReference>
<keyword evidence="2" id="KW-1185">Reference proteome</keyword>
<dbReference type="EMBL" id="CAHS01000001">
    <property type="protein sequence ID" value="CCG85367.1"/>
    <property type="molecule type" value="Genomic_DNA"/>
</dbReference>
<proteinExistence type="predicted"/>
<gene>
    <name evidence="1" type="ORF">EPIR_0002</name>
</gene>
<accession>V5Z2L9</accession>
<name>V5Z2L9_9GAMM</name>
<comment type="caution">
    <text evidence="1">The sequence shown here is derived from an EMBL/GenBank/DDBJ whole genome shotgun (WGS) entry which is preliminary data.</text>
</comment>
<reference evidence="1 2" key="1">
    <citation type="journal article" date="2013" name="Syst. Appl. Microbiol.">
        <title>Phylogenetic position and virulence apparatus of the pear flower necrosis pathogen Erwinia piriflorinigrans CFBP 5888T as assessed by comparative genomics.</title>
        <authorList>
            <person name="Smits T.H."/>
            <person name="Rezzonico F."/>
            <person name="Lopez M.M."/>
            <person name="Blom J."/>
            <person name="Goesmann A."/>
            <person name="Frey J.E."/>
            <person name="Duffy B."/>
        </authorList>
    </citation>
    <scope>NUCLEOTIDE SEQUENCE [LARGE SCALE GENOMIC DNA]</scope>
    <source>
        <strain evidence="2">CFBP5888</strain>
    </source>
</reference>